<evidence type="ECO:0000313" key="2">
    <source>
        <dbReference type="EMBL" id="VFU37138.1"/>
    </source>
</evidence>
<dbReference type="AlphaFoldDB" id="A0A6N2L8V9"/>
<dbReference type="EMBL" id="CAADRP010001224">
    <property type="protein sequence ID" value="VFU37138.1"/>
    <property type="molecule type" value="Genomic_DNA"/>
</dbReference>
<reference evidence="2" key="1">
    <citation type="submission" date="2019-03" db="EMBL/GenBank/DDBJ databases">
        <authorList>
            <person name="Mank J."/>
            <person name="Almeida P."/>
        </authorList>
    </citation>
    <scope>NUCLEOTIDE SEQUENCE</scope>
    <source>
        <strain evidence="2">78183</strain>
    </source>
</reference>
<name>A0A6N2L8V9_SALVM</name>
<proteinExistence type="predicted"/>
<sequence>MTPHFAAQAGHQQKQQKQSHGFPKETHAFDLDTSKFEKESSSWLTDNDFFGCQLDCTDKIPSSQKHDGCYFVFNKNIY</sequence>
<feature type="region of interest" description="Disordered" evidence="1">
    <location>
        <begin position="1"/>
        <end position="24"/>
    </location>
</feature>
<protein>
    <submittedName>
        <fullName evidence="2">Uncharacterized protein</fullName>
    </submittedName>
</protein>
<accession>A0A6N2L8V9</accession>
<organism evidence="2">
    <name type="scientific">Salix viminalis</name>
    <name type="common">Common osier</name>
    <name type="synonym">Basket willow</name>
    <dbReference type="NCBI Taxonomy" id="40686"/>
    <lineage>
        <taxon>Eukaryota</taxon>
        <taxon>Viridiplantae</taxon>
        <taxon>Streptophyta</taxon>
        <taxon>Embryophyta</taxon>
        <taxon>Tracheophyta</taxon>
        <taxon>Spermatophyta</taxon>
        <taxon>Magnoliopsida</taxon>
        <taxon>eudicotyledons</taxon>
        <taxon>Gunneridae</taxon>
        <taxon>Pentapetalae</taxon>
        <taxon>rosids</taxon>
        <taxon>fabids</taxon>
        <taxon>Malpighiales</taxon>
        <taxon>Salicaceae</taxon>
        <taxon>Saliceae</taxon>
        <taxon>Salix</taxon>
    </lineage>
</organism>
<evidence type="ECO:0000256" key="1">
    <source>
        <dbReference type="SAM" id="MobiDB-lite"/>
    </source>
</evidence>
<gene>
    <name evidence="2" type="ORF">SVIM_LOCUS193570</name>
</gene>
<feature type="compositionally biased region" description="Low complexity" evidence="1">
    <location>
        <begin position="1"/>
        <end position="21"/>
    </location>
</feature>